<dbReference type="KEGG" id="chyd:H4K34_14785"/>
<dbReference type="RefSeq" id="WP_210758164.1">
    <property type="nucleotide sequence ID" value="NZ_CP060139.1"/>
</dbReference>
<organism evidence="6 7">
    <name type="scientific">Croceimicrobium hydrocarbonivorans</name>
    <dbReference type="NCBI Taxonomy" id="2761580"/>
    <lineage>
        <taxon>Bacteria</taxon>
        <taxon>Pseudomonadati</taxon>
        <taxon>Bacteroidota</taxon>
        <taxon>Flavobacteriia</taxon>
        <taxon>Flavobacteriales</taxon>
        <taxon>Owenweeksiaceae</taxon>
        <taxon>Croceimicrobium</taxon>
    </lineage>
</organism>
<dbReference type="GO" id="GO:0016874">
    <property type="term" value="F:ligase activity"/>
    <property type="evidence" value="ECO:0007669"/>
    <property type="project" value="UniProtKB-KW"/>
</dbReference>
<dbReference type="InterPro" id="IPR052032">
    <property type="entry name" value="ATP-dep_AA_Ligase"/>
</dbReference>
<dbReference type="InterPro" id="IPR011761">
    <property type="entry name" value="ATP-grasp"/>
</dbReference>
<evidence type="ECO:0000313" key="6">
    <source>
        <dbReference type="EMBL" id="QNR23631.1"/>
    </source>
</evidence>
<evidence type="ECO:0000259" key="5">
    <source>
        <dbReference type="PROSITE" id="PS50975"/>
    </source>
</evidence>
<reference evidence="6 7" key="1">
    <citation type="submission" date="2020-08" db="EMBL/GenBank/DDBJ databases">
        <title>Croceimicrobium hydrocarbonivorans gen. nov., sp. nov., a novel marine bacterium isolated from a bacterial consortium that degrades polyethylene terephthalate.</title>
        <authorList>
            <person name="Liu R."/>
        </authorList>
    </citation>
    <scope>NUCLEOTIDE SEQUENCE [LARGE SCALE GENOMIC DNA]</scope>
    <source>
        <strain evidence="6 7">A20-9</strain>
    </source>
</reference>
<accession>A0A7H0VD33</accession>
<keyword evidence="7" id="KW-1185">Reference proteome</keyword>
<protein>
    <submittedName>
        <fullName evidence="6">ATP-grasp domain-containing protein</fullName>
    </submittedName>
</protein>
<gene>
    <name evidence="6" type="ORF">H4K34_14785</name>
</gene>
<dbReference type="Proteomes" id="UP000516305">
    <property type="component" value="Chromosome"/>
</dbReference>
<evidence type="ECO:0000256" key="4">
    <source>
        <dbReference type="PROSITE-ProRule" id="PRU00409"/>
    </source>
</evidence>
<dbReference type="PANTHER" id="PTHR43585:SF2">
    <property type="entry name" value="ATP-GRASP ENZYME FSQD"/>
    <property type="match status" value="1"/>
</dbReference>
<sequence length="361" mass="42088">MNSSQRNVLLIAYDEHLILSFLYCLRKEPGYRYYLLTHKAKSSAGWSRYLKDVHFYKDYSELERVIPECLRKWDIDVLMPIGEKESLEVSRNRETLEKLCKVMPLTDPEHFKIATNTKALNQFLLKQELPLMSATLDLDAPNFENRLETFPFPALLKPAQGAFGSGIVTMHTKADLESYLLKNEVDKEGFYLQEYVEGNDINFNVICKDGDILHYSYQESPPKQLGNYNKNDDLIFKDDPAVVETMRPMLKALNYQGVACIDIRRNPAGKIYLLEINARFWGSMMASMTKAGVNFPLLMLKLTVDEIAPSYQRKEGSQLSLQSFVKQFLGFKWPELKQLKYWPYLNDPMARIMKFWYQKFK</sequence>
<keyword evidence="3 4" id="KW-0067">ATP-binding</keyword>
<dbReference type="SUPFAM" id="SSF56059">
    <property type="entry name" value="Glutathione synthetase ATP-binding domain-like"/>
    <property type="match status" value="1"/>
</dbReference>
<proteinExistence type="predicted"/>
<name>A0A7H0VD33_9FLAO</name>
<dbReference type="PROSITE" id="PS50975">
    <property type="entry name" value="ATP_GRASP"/>
    <property type="match status" value="1"/>
</dbReference>
<dbReference type="AlphaFoldDB" id="A0A7H0VD33"/>
<evidence type="ECO:0000313" key="7">
    <source>
        <dbReference type="Proteomes" id="UP000516305"/>
    </source>
</evidence>
<dbReference type="GO" id="GO:0005524">
    <property type="term" value="F:ATP binding"/>
    <property type="evidence" value="ECO:0007669"/>
    <property type="project" value="UniProtKB-UniRule"/>
</dbReference>
<evidence type="ECO:0000256" key="1">
    <source>
        <dbReference type="ARBA" id="ARBA00022598"/>
    </source>
</evidence>
<evidence type="ECO:0000256" key="3">
    <source>
        <dbReference type="ARBA" id="ARBA00022840"/>
    </source>
</evidence>
<dbReference type="EMBL" id="CP060139">
    <property type="protein sequence ID" value="QNR23631.1"/>
    <property type="molecule type" value="Genomic_DNA"/>
</dbReference>
<dbReference type="PANTHER" id="PTHR43585">
    <property type="entry name" value="FUMIPYRROLE BIOSYNTHESIS PROTEIN C"/>
    <property type="match status" value="1"/>
</dbReference>
<keyword evidence="1" id="KW-0436">Ligase</keyword>
<evidence type="ECO:0000256" key="2">
    <source>
        <dbReference type="ARBA" id="ARBA00022741"/>
    </source>
</evidence>
<keyword evidence="2 4" id="KW-0547">Nucleotide-binding</keyword>
<dbReference type="GO" id="GO:0046872">
    <property type="term" value="F:metal ion binding"/>
    <property type="evidence" value="ECO:0007669"/>
    <property type="project" value="InterPro"/>
</dbReference>
<dbReference type="Gene3D" id="3.30.470.20">
    <property type="entry name" value="ATP-grasp fold, B domain"/>
    <property type="match status" value="1"/>
</dbReference>
<dbReference type="Pfam" id="PF15632">
    <property type="entry name" value="ATPgrasp_Ter"/>
    <property type="match status" value="1"/>
</dbReference>
<feature type="domain" description="ATP-grasp" evidence="5">
    <location>
        <begin position="121"/>
        <end position="304"/>
    </location>
</feature>